<keyword evidence="4" id="KW-0496">Mitochondrion</keyword>
<comment type="similarity">
    <text evidence="2">Belongs to the PET117 family.</text>
</comment>
<keyword evidence="3" id="KW-0809">Transit peptide</keyword>
<keyword evidence="8" id="KW-1185">Reference proteome</keyword>
<keyword evidence="6" id="KW-1133">Transmembrane helix</keyword>
<dbReference type="PANTHER" id="PTHR28163:SF1">
    <property type="entry name" value="PROTEIN PET117 HOMOLOG, MITOCHONDRIAL"/>
    <property type="match status" value="1"/>
</dbReference>
<feature type="compositionally biased region" description="Polar residues" evidence="5">
    <location>
        <begin position="53"/>
        <end position="79"/>
    </location>
</feature>
<dbReference type="EMBL" id="JACVVK020000381">
    <property type="protein sequence ID" value="KAK7476257.1"/>
    <property type="molecule type" value="Genomic_DNA"/>
</dbReference>
<sequence length="79" mass="8990">MSTASKVTLGASVTFTIGIITYVHLWQKKERARMREGVIMDLERQLRKRGDQDGTTQEQRLTEYNSEQQTAVQQKSGSS</sequence>
<keyword evidence="6" id="KW-0812">Transmembrane</keyword>
<dbReference type="Proteomes" id="UP001519460">
    <property type="component" value="Unassembled WGS sequence"/>
</dbReference>
<evidence type="ECO:0000256" key="4">
    <source>
        <dbReference type="ARBA" id="ARBA00023128"/>
    </source>
</evidence>
<gene>
    <name evidence="7" type="ORF">BaRGS_00032533</name>
</gene>
<dbReference type="Pfam" id="PF15786">
    <property type="entry name" value="PET117"/>
    <property type="match status" value="1"/>
</dbReference>
<name>A0ABD0JMV0_9CAEN</name>
<dbReference type="AlphaFoldDB" id="A0ABD0JMV0"/>
<feature type="transmembrane region" description="Helical" evidence="6">
    <location>
        <begin position="6"/>
        <end position="25"/>
    </location>
</feature>
<evidence type="ECO:0000256" key="6">
    <source>
        <dbReference type="SAM" id="Phobius"/>
    </source>
</evidence>
<evidence type="ECO:0000256" key="3">
    <source>
        <dbReference type="ARBA" id="ARBA00022946"/>
    </source>
</evidence>
<dbReference type="InterPro" id="IPR031568">
    <property type="entry name" value="Pet117"/>
</dbReference>
<dbReference type="PANTHER" id="PTHR28163">
    <property type="entry name" value="PROTEIN PET117 HOMOLOG, MITOCHONDRIAL"/>
    <property type="match status" value="1"/>
</dbReference>
<evidence type="ECO:0008006" key="9">
    <source>
        <dbReference type="Google" id="ProtNLM"/>
    </source>
</evidence>
<accession>A0ABD0JMV0</accession>
<reference evidence="7 8" key="1">
    <citation type="journal article" date="2023" name="Sci. Data">
        <title>Genome assembly of the Korean intertidal mud-creeper Batillaria attramentaria.</title>
        <authorList>
            <person name="Patra A.K."/>
            <person name="Ho P.T."/>
            <person name="Jun S."/>
            <person name="Lee S.J."/>
            <person name="Kim Y."/>
            <person name="Won Y.J."/>
        </authorList>
    </citation>
    <scope>NUCLEOTIDE SEQUENCE [LARGE SCALE GENOMIC DNA]</scope>
    <source>
        <strain evidence="7">Wonlab-2016</strain>
    </source>
</reference>
<dbReference type="GO" id="GO:0005739">
    <property type="term" value="C:mitochondrion"/>
    <property type="evidence" value="ECO:0007669"/>
    <property type="project" value="UniProtKB-SubCell"/>
</dbReference>
<evidence type="ECO:0000313" key="8">
    <source>
        <dbReference type="Proteomes" id="UP001519460"/>
    </source>
</evidence>
<protein>
    <recommendedName>
        <fullName evidence="9">Cytochrome c oxidase assembly protein</fullName>
    </recommendedName>
</protein>
<proteinExistence type="inferred from homology"/>
<organism evidence="7 8">
    <name type="scientific">Batillaria attramentaria</name>
    <dbReference type="NCBI Taxonomy" id="370345"/>
    <lineage>
        <taxon>Eukaryota</taxon>
        <taxon>Metazoa</taxon>
        <taxon>Spiralia</taxon>
        <taxon>Lophotrochozoa</taxon>
        <taxon>Mollusca</taxon>
        <taxon>Gastropoda</taxon>
        <taxon>Caenogastropoda</taxon>
        <taxon>Sorbeoconcha</taxon>
        <taxon>Cerithioidea</taxon>
        <taxon>Batillariidae</taxon>
        <taxon>Batillaria</taxon>
    </lineage>
</organism>
<evidence type="ECO:0000313" key="7">
    <source>
        <dbReference type="EMBL" id="KAK7476257.1"/>
    </source>
</evidence>
<evidence type="ECO:0000256" key="1">
    <source>
        <dbReference type="ARBA" id="ARBA00004173"/>
    </source>
</evidence>
<comment type="subcellular location">
    <subcellularLocation>
        <location evidence="1">Mitochondrion</location>
    </subcellularLocation>
</comment>
<feature type="region of interest" description="Disordered" evidence="5">
    <location>
        <begin position="46"/>
        <end position="79"/>
    </location>
</feature>
<evidence type="ECO:0000256" key="2">
    <source>
        <dbReference type="ARBA" id="ARBA00008197"/>
    </source>
</evidence>
<keyword evidence="6" id="KW-0472">Membrane</keyword>
<comment type="caution">
    <text evidence="7">The sequence shown here is derived from an EMBL/GenBank/DDBJ whole genome shotgun (WGS) entry which is preliminary data.</text>
</comment>
<evidence type="ECO:0000256" key="5">
    <source>
        <dbReference type="SAM" id="MobiDB-lite"/>
    </source>
</evidence>